<feature type="compositionally biased region" description="Low complexity" evidence="1">
    <location>
        <begin position="1"/>
        <end position="31"/>
    </location>
</feature>
<sequence>MAGGAAAAGVADTASVAPVSDSASAAATPTSQARERVVTSIHLRQGERHRSMTPGATMPCGGWLARLGARTAVR</sequence>
<dbReference type="EMBL" id="BOQL01000018">
    <property type="protein sequence ID" value="GIM65845.1"/>
    <property type="molecule type" value="Genomic_DNA"/>
</dbReference>
<reference evidence="2" key="1">
    <citation type="submission" date="2021-03" db="EMBL/GenBank/DDBJ databases">
        <title>Whole genome shotgun sequence of Actinoplanes auranticolor NBRC 12245.</title>
        <authorList>
            <person name="Komaki H."/>
            <person name="Tamura T."/>
        </authorList>
    </citation>
    <scope>NUCLEOTIDE SEQUENCE</scope>
    <source>
        <strain evidence="2">NBRC 12245</strain>
    </source>
</reference>
<accession>A0A919VJV5</accession>
<organism evidence="2 3">
    <name type="scientific">Actinoplanes auranticolor</name>
    <dbReference type="NCBI Taxonomy" id="47988"/>
    <lineage>
        <taxon>Bacteria</taxon>
        <taxon>Bacillati</taxon>
        <taxon>Actinomycetota</taxon>
        <taxon>Actinomycetes</taxon>
        <taxon>Micromonosporales</taxon>
        <taxon>Micromonosporaceae</taxon>
        <taxon>Actinoplanes</taxon>
    </lineage>
</organism>
<evidence type="ECO:0000313" key="2">
    <source>
        <dbReference type="EMBL" id="GIM65845.1"/>
    </source>
</evidence>
<keyword evidence="3" id="KW-1185">Reference proteome</keyword>
<dbReference type="Proteomes" id="UP000681340">
    <property type="component" value="Unassembled WGS sequence"/>
</dbReference>
<feature type="region of interest" description="Disordered" evidence="1">
    <location>
        <begin position="1"/>
        <end position="36"/>
    </location>
</feature>
<protein>
    <submittedName>
        <fullName evidence="2">Uncharacterized protein</fullName>
    </submittedName>
</protein>
<name>A0A919VJV5_9ACTN</name>
<evidence type="ECO:0000313" key="3">
    <source>
        <dbReference type="Proteomes" id="UP000681340"/>
    </source>
</evidence>
<comment type="caution">
    <text evidence="2">The sequence shown here is derived from an EMBL/GenBank/DDBJ whole genome shotgun (WGS) entry which is preliminary data.</text>
</comment>
<evidence type="ECO:0000256" key="1">
    <source>
        <dbReference type="SAM" id="MobiDB-lite"/>
    </source>
</evidence>
<proteinExistence type="predicted"/>
<dbReference type="AlphaFoldDB" id="A0A919VJV5"/>
<gene>
    <name evidence="2" type="ORF">Aau02nite_20170</name>
</gene>